<feature type="transmembrane region" description="Helical" evidence="5">
    <location>
        <begin position="20"/>
        <end position="42"/>
    </location>
</feature>
<keyword evidence="4 5" id="KW-0472">Membrane</keyword>
<protein>
    <submittedName>
        <fullName evidence="7">APC family permease</fullName>
    </submittedName>
</protein>
<feature type="domain" description="Amino acid permease/ SLC12A" evidence="6">
    <location>
        <begin position="33"/>
        <end position="374"/>
    </location>
</feature>
<comment type="caution">
    <text evidence="7">The sequence shown here is derived from an EMBL/GenBank/DDBJ whole genome shotgun (WGS) entry which is preliminary data.</text>
</comment>
<feature type="transmembrane region" description="Helical" evidence="5">
    <location>
        <begin position="285"/>
        <end position="314"/>
    </location>
</feature>
<dbReference type="InterPro" id="IPR004841">
    <property type="entry name" value="AA-permease/SLC12A_dom"/>
</dbReference>
<keyword evidence="2 5" id="KW-0812">Transmembrane</keyword>
<dbReference type="GO" id="GO:0016020">
    <property type="term" value="C:membrane"/>
    <property type="evidence" value="ECO:0007669"/>
    <property type="project" value="UniProtKB-SubCell"/>
</dbReference>
<sequence>MLPGQGGRAVGGNVKLDRTLGLWSVVLFGLAYMAPMIVLGTFGTLATASRGTTAMAYLIAAAAIFLTALSYRVMARAHPVAGSAYSYARHAIGPRIGFLIGWAVLLDYIFLPMVIWLIGAAYLASAFPGVPGWAWIVGFIVLTSAINIAGIACANRVNIVLMLAQFGVLASFLALATRYVLVLDGSGGLLCVTPFFAKGVPFSASVAGAAIAAYSFLGFDAVTTLAEETHDPRRTMPRAILVIALGSGLIFVLSAYLTQLAHPGAAFAAPDAAGVEIARAIGGDVFVMVFLITLVVAQFTSGLAAQASVGRLLYAMGRDRILPPSLFGRLHPRWLTPVPNLLLVGTVGLGALAMDVATSASFINFGAFLGFAAVNLSVIALYLKRDPHLSGLGVPAGLVVPALGTLCDLFLLWHLDRHARLLGLAWLALGIVWLGWQTRGFRRPPPDMHIDRDHA</sequence>
<name>A0A7W4KF52_9PROT</name>
<evidence type="ECO:0000313" key="8">
    <source>
        <dbReference type="Proteomes" id="UP000540556"/>
    </source>
</evidence>
<feature type="transmembrane region" description="Helical" evidence="5">
    <location>
        <begin position="54"/>
        <end position="75"/>
    </location>
</feature>
<feature type="transmembrane region" description="Helical" evidence="5">
    <location>
        <begin position="133"/>
        <end position="152"/>
    </location>
</feature>
<feature type="transmembrane region" description="Helical" evidence="5">
    <location>
        <begin position="239"/>
        <end position="257"/>
    </location>
</feature>
<feature type="transmembrane region" description="Helical" evidence="5">
    <location>
        <begin position="200"/>
        <end position="219"/>
    </location>
</feature>
<feature type="transmembrane region" description="Helical" evidence="5">
    <location>
        <begin position="392"/>
        <end position="413"/>
    </location>
</feature>
<feature type="transmembrane region" description="Helical" evidence="5">
    <location>
        <begin position="159"/>
        <end position="180"/>
    </location>
</feature>
<feature type="transmembrane region" description="Helical" evidence="5">
    <location>
        <begin position="96"/>
        <end position="121"/>
    </location>
</feature>
<comment type="subcellular location">
    <subcellularLocation>
        <location evidence="1">Membrane</location>
        <topology evidence="1">Multi-pass membrane protein</topology>
    </subcellularLocation>
</comment>
<dbReference type="InterPro" id="IPR050367">
    <property type="entry name" value="APC_superfamily"/>
</dbReference>
<dbReference type="Pfam" id="PF00324">
    <property type="entry name" value="AA_permease"/>
    <property type="match status" value="1"/>
</dbReference>
<evidence type="ECO:0000256" key="3">
    <source>
        <dbReference type="ARBA" id="ARBA00022989"/>
    </source>
</evidence>
<evidence type="ECO:0000256" key="1">
    <source>
        <dbReference type="ARBA" id="ARBA00004141"/>
    </source>
</evidence>
<dbReference type="Proteomes" id="UP000540556">
    <property type="component" value="Unassembled WGS sequence"/>
</dbReference>
<dbReference type="AlphaFoldDB" id="A0A7W4KF52"/>
<organism evidence="7 8">
    <name type="scientific">Gluconacetobacter takamatsuzukensis</name>
    <dbReference type="NCBI Taxonomy" id="1286190"/>
    <lineage>
        <taxon>Bacteria</taxon>
        <taxon>Pseudomonadati</taxon>
        <taxon>Pseudomonadota</taxon>
        <taxon>Alphaproteobacteria</taxon>
        <taxon>Acetobacterales</taxon>
        <taxon>Acetobacteraceae</taxon>
        <taxon>Gluconacetobacter</taxon>
    </lineage>
</organism>
<reference evidence="7 8" key="1">
    <citation type="submission" date="2020-04" db="EMBL/GenBank/DDBJ databases">
        <title>Description of novel Gluconacetobacter.</title>
        <authorList>
            <person name="Sombolestani A."/>
        </authorList>
    </citation>
    <scope>NUCLEOTIDE SEQUENCE [LARGE SCALE GENOMIC DNA]</scope>
    <source>
        <strain evidence="7 8">LMG 27800</strain>
    </source>
</reference>
<evidence type="ECO:0000256" key="5">
    <source>
        <dbReference type="SAM" id="Phobius"/>
    </source>
</evidence>
<gene>
    <name evidence="7" type="ORF">HLH27_12410</name>
</gene>
<dbReference type="Gene3D" id="1.20.1740.10">
    <property type="entry name" value="Amino acid/polyamine transporter I"/>
    <property type="match status" value="1"/>
</dbReference>
<keyword evidence="3 5" id="KW-1133">Transmembrane helix</keyword>
<proteinExistence type="predicted"/>
<dbReference type="PANTHER" id="PTHR42770:SF8">
    <property type="entry name" value="PUTRESCINE IMPORTER PUUP"/>
    <property type="match status" value="1"/>
</dbReference>
<dbReference type="PIRSF" id="PIRSF006060">
    <property type="entry name" value="AA_transporter"/>
    <property type="match status" value="1"/>
</dbReference>
<feature type="transmembrane region" description="Helical" evidence="5">
    <location>
        <begin position="360"/>
        <end position="383"/>
    </location>
</feature>
<evidence type="ECO:0000256" key="4">
    <source>
        <dbReference type="ARBA" id="ARBA00023136"/>
    </source>
</evidence>
<evidence type="ECO:0000259" key="6">
    <source>
        <dbReference type="Pfam" id="PF00324"/>
    </source>
</evidence>
<keyword evidence="8" id="KW-1185">Reference proteome</keyword>
<dbReference type="EMBL" id="JABEQK010000009">
    <property type="protein sequence ID" value="MBB2205812.1"/>
    <property type="molecule type" value="Genomic_DNA"/>
</dbReference>
<evidence type="ECO:0000313" key="7">
    <source>
        <dbReference type="EMBL" id="MBB2205812.1"/>
    </source>
</evidence>
<evidence type="ECO:0000256" key="2">
    <source>
        <dbReference type="ARBA" id="ARBA00022692"/>
    </source>
</evidence>
<dbReference type="GO" id="GO:0055085">
    <property type="term" value="P:transmembrane transport"/>
    <property type="evidence" value="ECO:0007669"/>
    <property type="project" value="InterPro"/>
</dbReference>
<feature type="transmembrane region" description="Helical" evidence="5">
    <location>
        <begin position="419"/>
        <end position="436"/>
    </location>
</feature>
<accession>A0A7W4KF52</accession>
<dbReference type="PANTHER" id="PTHR42770">
    <property type="entry name" value="AMINO ACID TRANSPORTER-RELATED"/>
    <property type="match status" value="1"/>
</dbReference>